<comment type="similarity">
    <text evidence="1">Belongs to the glycosyltransferase 2 family.</text>
</comment>
<dbReference type="GO" id="GO:0016757">
    <property type="term" value="F:glycosyltransferase activity"/>
    <property type="evidence" value="ECO:0007669"/>
    <property type="project" value="UniProtKB-KW"/>
</dbReference>
<keyword evidence="6" id="KW-1185">Reference proteome</keyword>
<evidence type="ECO:0000313" key="5">
    <source>
        <dbReference type="EMBL" id="NEV95024.1"/>
    </source>
</evidence>
<dbReference type="Gene3D" id="3.90.550.10">
    <property type="entry name" value="Spore Coat Polysaccharide Biosynthesis Protein SpsA, Chain A"/>
    <property type="match status" value="1"/>
</dbReference>
<dbReference type="InterPro" id="IPR001173">
    <property type="entry name" value="Glyco_trans_2-like"/>
</dbReference>
<protein>
    <submittedName>
        <fullName evidence="5">Glycosyltransferase family 2 protein</fullName>
    </submittedName>
</protein>
<dbReference type="AlphaFoldDB" id="A0A6B3RBX1"/>
<organism evidence="5 6">
    <name type="scientific">Psychroflexus aurantiacus</name>
    <dbReference type="NCBI Taxonomy" id="2709310"/>
    <lineage>
        <taxon>Bacteria</taxon>
        <taxon>Pseudomonadati</taxon>
        <taxon>Bacteroidota</taxon>
        <taxon>Flavobacteriia</taxon>
        <taxon>Flavobacteriales</taxon>
        <taxon>Flavobacteriaceae</taxon>
        <taxon>Psychroflexus</taxon>
    </lineage>
</organism>
<name>A0A6B3RBX1_9FLAO</name>
<dbReference type="CDD" id="cd06423">
    <property type="entry name" value="CESA_like"/>
    <property type="match status" value="1"/>
</dbReference>
<dbReference type="PANTHER" id="PTHR43630:SF1">
    <property type="entry name" value="POLY-BETA-1,6-N-ACETYL-D-GLUCOSAMINE SYNTHASE"/>
    <property type="match status" value="1"/>
</dbReference>
<evidence type="ECO:0000256" key="2">
    <source>
        <dbReference type="ARBA" id="ARBA00022676"/>
    </source>
</evidence>
<evidence type="ECO:0000313" key="6">
    <source>
        <dbReference type="Proteomes" id="UP000478505"/>
    </source>
</evidence>
<reference evidence="5 6" key="1">
    <citation type="submission" date="2020-02" db="EMBL/GenBank/DDBJ databases">
        <title>Flavobacteriaceae Psychroflexus bacterium YR1-1, complete genome.</title>
        <authorList>
            <person name="Li Y."/>
            <person name="Wu S."/>
        </authorList>
    </citation>
    <scope>NUCLEOTIDE SEQUENCE [LARGE SCALE GENOMIC DNA]</scope>
    <source>
        <strain evidence="5 6">YR1-1</strain>
    </source>
</reference>
<dbReference type="Pfam" id="PF00535">
    <property type="entry name" value="Glycos_transf_2"/>
    <property type="match status" value="1"/>
</dbReference>
<sequence>MDIAIIIPAYNEEKFIKACLESLLNQTYPARKILVVDDGSGDKTPELVEHLASSYENLSLISRPKSFSHEPGGKIVETFNAGLKALEIDYDVICKFDADLIFPENYLEVLTKAFQENPKLGMYGGFCTICKEGTWQVEQLTNADHLRGALKAYRKTCFTDIEGLTPAMGWDTIDEMKARFYGWEVKTNPDLLVKHLKPTGQQYKKNLPAFFGTSLFRMRYSWSLALLTCLKMANNKSSLSFFLKSMTSFQTSSSKKSTFLVTEQEGAFIRSYRWSKLKERLFQNFRNNGPRGSVG</sequence>
<evidence type="ECO:0000256" key="1">
    <source>
        <dbReference type="ARBA" id="ARBA00006739"/>
    </source>
</evidence>
<dbReference type="EMBL" id="JAAIKD010000009">
    <property type="protein sequence ID" value="NEV95024.1"/>
    <property type="molecule type" value="Genomic_DNA"/>
</dbReference>
<dbReference type="SUPFAM" id="SSF53448">
    <property type="entry name" value="Nucleotide-diphospho-sugar transferases"/>
    <property type="match status" value="1"/>
</dbReference>
<comment type="caution">
    <text evidence="5">The sequence shown here is derived from an EMBL/GenBank/DDBJ whole genome shotgun (WGS) entry which is preliminary data.</text>
</comment>
<dbReference type="Proteomes" id="UP000478505">
    <property type="component" value="Unassembled WGS sequence"/>
</dbReference>
<dbReference type="RefSeq" id="WP_164005718.1">
    <property type="nucleotide sequence ID" value="NZ_JAAIKD010000009.1"/>
</dbReference>
<evidence type="ECO:0000256" key="3">
    <source>
        <dbReference type="ARBA" id="ARBA00022679"/>
    </source>
</evidence>
<dbReference type="InterPro" id="IPR029044">
    <property type="entry name" value="Nucleotide-diphossugar_trans"/>
</dbReference>
<accession>A0A6B3RBX1</accession>
<keyword evidence="3 5" id="KW-0808">Transferase</keyword>
<proteinExistence type="inferred from homology"/>
<feature type="domain" description="Glycosyltransferase 2-like" evidence="4">
    <location>
        <begin position="5"/>
        <end position="139"/>
    </location>
</feature>
<keyword evidence="2" id="KW-0328">Glycosyltransferase</keyword>
<evidence type="ECO:0000259" key="4">
    <source>
        <dbReference type="Pfam" id="PF00535"/>
    </source>
</evidence>
<gene>
    <name evidence="5" type="ORF">G3567_12845</name>
</gene>
<dbReference type="PANTHER" id="PTHR43630">
    <property type="entry name" value="POLY-BETA-1,6-N-ACETYL-D-GLUCOSAMINE SYNTHASE"/>
    <property type="match status" value="1"/>
</dbReference>